<name>A0A9Q0GFX7_9ROSI</name>
<accession>A0A9Q0GFX7</accession>
<feature type="signal peptide" evidence="3">
    <location>
        <begin position="1"/>
        <end position="24"/>
    </location>
</feature>
<feature type="transmembrane region" description="Helical" evidence="2">
    <location>
        <begin position="115"/>
        <end position="131"/>
    </location>
</feature>
<gene>
    <name evidence="4" type="ORF">Tsubulata_003703</name>
</gene>
<dbReference type="Proteomes" id="UP001141552">
    <property type="component" value="Unassembled WGS sequence"/>
</dbReference>
<evidence type="ECO:0000256" key="1">
    <source>
        <dbReference type="SAM" id="MobiDB-lite"/>
    </source>
</evidence>
<evidence type="ECO:0000256" key="3">
    <source>
        <dbReference type="SAM" id="SignalP"/>
    </source>
</evidence>
<keyword evidence="5" id="KW-1185">Reference proteome</keyword>
<keyword evidence="2" id="KW-0472">Membrane</keyword>
<dbReference type="PANTHER" id="PTHR35094:SF7">
    <property type="entry name" value="LEUCINE-RICH REPEAT EXTENSIN-LIKE PROTEIN 2"/>
    <property type="match status" value="1"/>
</dbReference>
<evidence type="ECO:0000256" key="2">
    <source>
        <dbReference type="SAM" id="Phobius"/>
    </source>
</evidence>
<dbReference type="PANTHER" id="PTHR35094">
    <property type="entry name" value="LEUCINE-RICH REPEAT EXTENSIN-LIKE PROTEIN 2"/>
    <property type="match status" value="1"/>
</dbReference>
<protein>
    <submittedName>
        <fullName evidence="4">Uncharacterized protein</fullName>
    </submittedName>
</protein>
<sequence>MSPSTHQSIPQMLLLFMLCMVASGASTTEKIDQEQLVPDAGIKCGSCPCVNPCAQLVPPPPPPPPPPSPPPPKSTTYCPPLAPPPPRFVYVTGEPGTVYETDPYDWFYNSAGQNFVHWLLILVGMVILNIFL</sequence>
<keyword evidence="2" id="KW-1133">Transmembrane helix</keyword>
<dbReference type="EMBL" id="JAKUCV010000928">
    <property type="protein sequence ID" value="KAJ4848315.1"/>
    <property type="molecule type" value="Genomic_DNA"/>
</dbReference>
<organism evidence="4 5">
    <name type="scientific">Turnera subulata</name>
    <dbReference type="NCBI Taxonomy" id="218843"/>
    <lineage>
        <taxon>Eukaryota</taxon>
        <taxon>Viridiplantae</taxon>
        <taxon>Streptophyta</taxon>
        <taxon>Embryophyta</taxon>
        <taxon>Tracheophyta</taxon>
        <taxon>Spermatophyta</taxon>
        <taxon>Magnoliopsida</taxon>
        <taxon>eudicotyledons</taxon>
        <taxon>Gunneridae</taxon>
        <taxon>Pentapetalae</taxon>
        <taxon>rosids</taxon>
        <taxon>fabids</taxon>
        <taxon>Malpighiales</taxon>
        <taxon>Passifloraceae</taxon>
        <taxon>Turnera</taxon>
    </lineage>
</organism>
<feature type="compositionally biased region" description="Pro residues" evidence="1">
    <location>
        <begin position="58"/>
        <end position="73"/>
    </location>
</feature>
<reference evidence="4" key="2">
    <citation type="journal article" date="2023" name="Plants (Basel)">
        <title>Annotation of the Turnera subulata (Passifloraceae) Draft Genome Reveals the S-Locus Evolved after the Divergence of Turneroideae from Passifloroideae in a Stepwise Manner.</title>
        <authorList>
            <person name="Henning P.M."/>
            <person name="Roalson E.H."/>
            <person name="Mir W."/>
            <person name="McCubbin A.G."/>
            <person name="Shore J.S."/>
        </authorList>
    </citation>
    <scope>NUCLEOTIDE SEQUENCE</scope>
    <source>
        <strain evidence="4">F60SS</strain>
    </source>
</reference>
<feature type="chain" id="PRO_5040391896" evidence="3">
    <location>
        <begin position="25"/>
        <end position="132"/>
    </location>
</feature>
<evidence type="ECO:0000313" key="4">
    <source>
        <dbReference type="EMBL" id="KAJ4848315.1"/>
    </source>
</evidence>
<comment type="caution">
    <text evidence="4">The sequence shown here is derived from an EMBL/GenBank/DDBJ whole genome shotgun (WGS) entry which is preliminary data.</text>
</comment>
<keyword evidence="2" id="KW-0812">Transmembrane</keyword>
<dbReference type="OrthoDB" id="1302077at2759"/>
<reference evidence="4" key="1">
    <citation type="submission" date="2022-02" db="EMBL/GenBank/DDBJ databases">
        <authorList>
            <person name="Henning P.M."/>
            <person name="McCubbin A.G."/>
            <person name="Shore J.S."/>
        </authorList>
    </citation>
    <scope>NUCLEOTIDE SEQUENCE</scope>
    <source>
        <strain evidence="4">F60SS</strain>
        <tissue evidence="4">Leaves</tissue>
    </source>
</reference>
<feature type="region of interest" description="Disordered" evidence="1">
    <location>
        <begin position="58"/>
        <end position="80"/>
    </location>
</feature>
<dbReference type="AlphaFoldDB" id="A0A9Q0GFX7"/>
<proteinExistence type="predicted"/>
<keyword evidence="3" id="KW-0732">Signal</keyword>
<evidence type="ECO:0000313" key="5">
    <source>
        <dbReference type="Proteomes" id="UP001141552"/>
    </source>
</evidence>